<evidence type="ECO:0008006" key="3">
    <source>
        <dbReference type="Google" id="ProtNLM"/>
    </source>
</evidence>
<keyword evidence="2" id="KW-1185">Reference proteome</keyword>
<reference evidence="1 2" key="1">
    <citation type="submission" date="2021-06" db="EMBL/GenBank/DDBJ databases">
        <authorList>
            <person name="Palmer J.M."/>
        </authorList>
    </citation>
    <scope>NUCLEOTIDE SEQUENCE [LARGE SCALE GENOMIC DNA]</scope>
    <source>
        <strain evidence="1 2">AS_MEX2019</strain>
        <tissue evidence="1">Muscle</tissue>
    </source>
</reference>
<evidence type="ECO:0000313" key="1">
    <source>
        <dbReference type="EMBL" id="MEQ2302894.1"/>
    </source>
</evidence>
<dbReference type="Proteomes" id="UP001469553">
    <property type="component" value="Unassembled WGS sequence"/>
</dbReference>
<name>A0ABV0Z9M3_9TELE</name>
<gene>
    <name evidence="1" type="ORF">AMECASPLE_011353</name>
</gene>
<protein>
    <recommendedName>
        <fullName evidence="3">Peptidase M12B propeptide domain-containing protein</fullName>
    </recommendedName>
</protein>
<accession>A0ABV0Z9M3</accession>
<comment type="caution">
    <text evidence="1">The sequence shown here is derived from an EMBL/GenBank/DDBJ whole genome shotgun (WGS) entry which is preliminary data.</text>
</comment>
<dbReference type="PANTHER" id="PTHR11905:SF112">
    <property type="entry name" value="DISINTEGRIN AND METALLOPROTEINASE DOMAIN-CONTAINING PROTEIN 12"/>
    <property type="match status" value="1"/>
</dbReference>
<organism evidence="1 2">
    <name type="scientific">Ameca splendens</name>
    <dbReference type="NCBI Taxonomy" id="208324"/>
    <lineage>
        <taxon>Eukaryota</taxon>
        <taxon>Metazoa</taxon>
        <taxon>Chordata</taxon>
        <taxon>Craniata</taxon>
        <taxon>Vertebrata</taxon>
        <taxon>Euteleostomi</taxon>
        <taxon>Actinopterygii</taxon>
        <taxon>Neopterygii</taxon>
        <taxon>Teleostei</taxon>
        <taxon>Neoteleostei</taxon>
        <taxon>Acanthomorphata</taxon>
        <taxon>Ovalentaria</taxon>
        <taxon>Atherinomorphae</taxon>
        <taxon>Cyprinodontiformes</taxon>
        <taxon>Goodeidae</taxon>
        <taxon>Ameca</taxon>
    </lineage>
</organism>
<sequence length="115" mass="12919">MQQTAKLVKRNANCYYHGEVEGHVESDVSLSTCAGIKGFIYLGGRSYILEPCADCSDGIHRIYSAEHLNFVSGTCGHGFNISHPTLHTDSSPFKAFKTRVRIFIILFYLINHHEE</sequence>
<proteinExistence type="predicted"/>
<dbReference type="PANTHER" id="PTHR11905">
    <property type="entry name" value="ADAM A DISINTEGRIN AND METALLOPROTEASE DOMAIN"/>
    <property type="match status" value="1"/>
</dbReference>
<dbReference type="EMBL" id="JAHRIP010057111">
    <property type="protein sequence ID" value="MEQ2302894.1"/>
    <property type="molecule type" value="Genomic_DNA"/>
</dbReference>
<evidence type="ECO:0000313" key="2">
    <source>
        <dbReference type="Proteomes" id="UP001469553"/>
    </source>
</evidence>